<feature type="region of interest" description="Disordered" evidence="1">
    <location>
        <begin position="353"/>
        <end position="428"/>
    </location>
</feature>
<proteinExistence type="predicted"/>
<name>A0A0D2GP83_9EURO</name>
<evidence type="ECO:0000256" key="1">
    <source>
        <dbReference type="SAM" id="MobiDB-lite"/>
    </source>
</evidence>
<dbReference type="Proteomes" id="UP000053617">
    <property type="component" value="Unassembled WGS sequence"/>
</dbReference>
<feature type="region of interest" description="Disordered" evidence="1">
    <location>
        <begin position="1"/>
        <end position="20"/>
    </location>
</feature>
<sequence>MSSSKPSERPLNYRSMERQNLNQSQLGSFKFTPAGNIRPIDAIANKVMGDQLAESLARATRSGFSQYQTGNSLRDSVTTDSQAPQGPATPLISDANFFHTHIKSDLGDSRLRSGPDAFRSTVDGATSDRQEVGAVLTQHCPTPSLDAQETFSLPFPIPIMDPTVAAFVPDGSSAAPRPSDGTAINQSLYVALMNEQDAHNATKVALNIQIQRCAELEGQLKKVMQQVSGLTTTVSRLRAIVKYHINNKKRFKRGEENGSRGRCRRSCVEEFCHNHGWLTTNSDQGILYDALERQKKRYETHGYPEKKVVCGTTSTDSIEVDDAELFNWDWLKNLARAAANPVLQVPPEVVDKYAPTPSGSKGEVLKAQSNTQKPTRDLPNIGSLRAKEEKGASSAVADNDDGVDQARSPGRDDEKNLSPTTVASSKSGSTFHMVTCPWLQFPNDDLHGGLIWSAVGDTPRPWLQTSSFPAHPVRYLPEGAATSQNAYRTIMIDCIPVGTTVKDVLSPVRGGSTESIELFAPIRLRDGSSFMTSRIVFVQESAAHGMFERQIVNAFEIDHLPVRTWMPIDPTYPRNSDLNDAIFGHGASRISDISEELLRSIPGRLDRLHLACAVIEYSRTFDGLAAIEFAHIKAAAKAVRNTVCLWKPITSVSAVEPVYDNSLVRHLFLFGGVWHDAAECRFGKSAIYHHSHHPGLETTYWRG</sequence>
<dbReference type="RefSeq" id="XP_013267294.1">
    <property type="nucleotide sequence ID" value="XM_013411840.1"/>
</dbReference>
<reference evidence="2 3" key="1">
    <citation type="submission" date="2015-01" db="EMBL/GenBank/DDBJ databases">
        <title>The Genome Sequence of Rhinocladiella mackenzie CBS 650.93.</title>
        <authorList>
            <consortium name="The Broad Institute Genomics Platform"/>
            <person name="Cuomo C."/>
            <person name="de Hoog S."/>
            <person name="Gorbushina A."/>
            <person name="Stielow B."/>
            <person name="Teixiera M."/>
            <person name="Abouelleil A."/>
            <person name="Chapman S.B."/>
            <person name="Priest M."/>
            <person name="Young S.K."/>
            <person name="Wortman J."/>
            <person name="Nusbaum C."/>
            <person name="Birren B."/>
        </authorList>
    </citation>
    <scope>NUCLEOTIDE SEQUENCE [LARGE SCALE GENOMIC DNA]</scope>
    <source>
        <strain evidence="2 3">CBS 650.93</strain>
    </source>
</reference>
<dbReference type="HOGENOM" id="CLU_350535_0_0_1"/>
<dbReference type="AlphaFoldDB" id="A0A0D2GP83"/>
<accession>A0A0D2GP83</accession>
<feature type="compositionally biased region" description="Polar residues" evidence="1">
    <location>
        <begin position="67"/>
        <end position="84"/>
    </location>
</feature>
<dbReference type="EMBL" id="KN847483">
    <property type="protein sequence ID" value="KIX00158.1"/>
    <property type="molecule type" value="Genomic_DNA"/>
</dbReference>
<feature type="region of interest" description="Disordered" evidence="1">
    <location>
        <begin position="67"/>
        <end position="93"/>
    </location>
</feature>
<keyword evidence="3" id="KW-1185">Reference proteome</keyword>
<feature type="compositionally biased region" description="Polar residues" evidence="1">
    <location>
        <begin position="417"/>
        <end position="428"/>
    </location>
</feature>
<evidence type="ECO:0000313" key="3">
    <source>
        <dbReference type="Proteomes" id="UP000053617"/>
    </source>
</evidence>
<protein>
    <submittedName>
        <fullName evidence="2">Uncharacterized protein</fullName>
    </submittedName>
</protein>
<dbReference type="OrthoDB" id="5244622at2759"/>
<feature type="region of interest" description="Disordered" evidence="1">
    <location>
        <begin position="105"/>
        <end position="126"/>
    </location>
</feature>
<dbReference type="VEuPathDB" id="FungiDB:Z518_10295"/>
<evidence type="ECO:0000313" key="2">
    <source>
        <dbReference type="EMBL" id="KIX00158.1"/>
    </source>
</evidence>
<gene>
    <name evidence="2" type="ORF">Z518_10295</name>
</gene>
<dbReference type="GeneID" id="25298366"/>
<organism evidence="2 3">
    <name type="scientific">Rhinocladiella mackenziei CBS 650.93</name>
    <dbReference type="NCBI Taxonomy" id="1442369"/>
    <lineage>
        <taxon>Eukaryota</taxon>
        <taxon>Fungi</taxon>
        <taxon>Dikarya</taxon>
        <taxon>Ascomycota</taxon>
        <taxon>Pezizomycotina</taxon>
        <taxon>Eurotiomycetes</taxon>
        <taxon>Chaetothyriomycetidae</taxon>
        <taxon>Chaetothyriales</taxon>
        <taxon>Herpotrichiellaceae</taxon>
        <taxon>Rhinocladiella</taxon>
    </lineage>
</organism>